<dbReference type="Proteomes" id="UP000749646">
    <property type="component" value="Unassembled WGS sequence"/>
</dbReference>
<dbReference type="InterPro" id="IPR032675">
    <property type="entry name" value="LRR_dom_sf"/>
</dbReference>
<keyword evidence="2" id="KW-1185">Reference proteome</keyword>
<comment type="caution">
    <text evidence="1">The sequence shown here is derived from an EMBL/GenBank/DDBJ whole genome shotgun (WGS) entry which is preliminary data.</text>
</comment>
<dbReference type="SUPFAM" id="SSF52047">
    <property type="entry name" value="RNI-like"/>
    <property type="match status" value="1"/>
</dbReference>
<protein>
    <submittedName>
        <fullName evidence="1">Uncharacterized protein</fullName>
    </submittedName>
</protein>
<dbReference type="EMBL" id="JAAAHW010003148">
    <property type="protein sequence ID" value="KAF9987974.1"/>
    <property type="molecule type" value="Genomic_DNA"/>
</dbReference>
<gene>
    <name evidence="1" type="ORF">BGZ65_000660</name>
</gene>
<name>A0A9P6MBK5_9FUNG</name>
<organism evidence="1 2">
    <name type="scientific">Modicella reniformis</name>
    <dbReference type="NCBI Taxonomy" id="1440133"/>
    <lineage>
        <taxon>Eukaryota</taxon>
        <taxon>Fungi</taxon>
        <taxon>Fungi incertae sedis</taxon>
        <taxon>Mucoromycota</taxon>
        <taxon>Mortierellomycotina</taxon>
        <taxon>Mortierellomycetes</taxon>
        <taxon>Mortierellales</taxon>
        <taxon>Mortierellaceae</taxon>
        <taxon>Modicella</taxon>
    </lineage>
</organism>
<sequence>AFRDTVESLEGELDENFGRVSVDLYSRTQAGQFYSALEKAKSVNELELSLYWEPTSDILNRNRLYDPILDIMRHPSIHSFFDLTPMDLYNRSSLKSRNDNFFNLRRMEIIMCYDVWMKDVLKQEVQSVDNRGLKRLIAMAPNLKGLTLHDSEERFNALYSDIAQYQTYPIDLENLSLRILPPTSESRQSKVVLQDLADLYRVHGRQIETCMFDDKVDDSAVEALAEATRNGSRLKELTLSISKKFSNKRAKDLASIVAHSELRKFMVVVRAADVLVPILESIQWKHLRQLEISLGQGFLAAAMKTMVDGMKISERVELEDFTLHTRDAMSSGDEELLASFLALSSLKQVHLRLAMTLGQARSLIEMADLSRLQRLTLSTEGFDSAKLQIVLDALQNATELQTLCLSEAKITEKQIEQMSARDVTLTAKTPPYSTYWGMNKLIKVIDTSI</sequence>
<proteinExistence type="predicted"/>
<feature type="non-terminal residue" evidence="1">
    <location>
        <position position="1"/>
    </location>
</feature>
<evidence type="ECO:0000313" key="2">
    <source>
        <dbReference type="Proteomes" id="UP000749646"/>
    </source>
</evidence>
<dbReference type="AlphaFoldDB" id="A0A9P6MBK5"/>
<dbReference type="Gene3D" id="3.80.10.10">
    <property type="entry name" value="Ribonuclease Inhibitor"/>
    <property type="match status" value="1"/>
</dbReference>
<dbReference type="OrthoDB" id="2434002at2759"/>
<evidence type="ECO:0000313" key="1">
    <source>
        <dbReference type="EMBL" id="KAF9987974.1"/>
    </source>
</evidence>
<accession>A0A9P6MBK5</accession>
<reference evidence="1" key="1">
    <citation type="journal article" date="2020" name="Fungal Divers.">
        <title>Resolving the Mortierellaceae phylogeny through synthesis of multi-gene phylogenetics and phylogenomics.</title>
        <authorList>
            <person name="Vandepol N."/>
            <person name="Liber J."/>
            <person name="Desiro A."/>
            <person name="Na H."/>
            <person name="Kennedy M."/>
            <person name="Barry K."/>
            <person name="Grigoriev I.V."/>
            <person name="Miller A.N."/>
            <person name="O'Donnell K."/>
            <person name="Stajich J.E."/>
            <person name="Bonito G."/>
        </authorList>
    </citation>
    <scope>NUCLEOTIDE SEQUENCE</scope>
    <source>
        <strain evidence="1">MES-2147</strain>
    </source>
</reference>